<dbReference type="AlphaFoldDB" id="A0A158JBW1"/>
<keyword evidence="3" id="KW-1185">Reference proteome</keyword>
<dbReference type="Proteomes" id="UP000055019">
    <property type="component" value="Unassembled WGS sequence"/>
</dbReference>
<evidence type="ECO:0000313" key="2">
    <source>
        <dbReference type="EMBL" id="SAL66422.1"/>
    </source>
</evidence>
<dbReference type="SUPFAM" id="SSF53335">
    <property type="entry name" value="S-adenosyl-L-methionine-dependent methyltransferases"/>
    <property type="match status" value="1"/>
</dbReference>
<dbReference type="InterPro" id="IPR013216">
    <property type="entry name" value="Methyltransf_11"/>
</dbReference>
<dbReference type="GO" id="GO:0032259">
    <property type="term" value="P:methylation"/>
    <property type="evidence" value="ECO:0007669"/>
    <property type="project" value="UniProtKB-KW"/>
</dbReference>
<organism evidence="2 3">
    <name type="scientific">Caballeronia arvi</name>
    <dbReference type="NCBI Taxonomy" id="1777135"/>
    <lineage>
        <taxon>Bacteria</taxon>
        <taxon>Pseudomonadati</taxon>
        <taxon>Pseudomonadota</taxon>
        <taxon>Betaproteobacteria</taxon>
        <taxon>Burkholderiales</taxon>
        <taxon>Burkholderiaceae</taxon>
        <taxon>Caballeronia</taxon>
    </lineage>
</organism>
<name>A0A158JBW1_9BURK</name>
<dbReference type="Pfam" id="PF08241">
    <property type="entry name" value="Methyltransf_11"/>
    <property type="match status" value="1"/>
</dbReference>
<keyword evidence="2" id="KW-0808">Transferase</keyword>
<protein>
    <submittedName>
        <fullName evidence="2">UbiE/COQ5 family methyltransferase</fullName>
    </submittedName>
</protein>
<dbReference type="PANTHER" id="PTHR42912:SF80">
    <property type="entry name" value="METHYLTRANSFERASE DOMAIN-CONTAINING PROTEIN"/>
    <property type="match status" value="1"/>
</dbReference>
<dbReference type="PANTHER" id="PTHR42912">
    <property type="entry name" value="METHYLTRANSFERASE"/>
    <property type="match status" value="1"/>
</dbReference>
<gene>
    <name evidence="2" type="ORF">AWB74_03722</name>
</gene>
<evidence type="ECO:0000259" key="1">
    <source>
        <dbReference type="Pfam" id="PF08241"/>
    </source>
</evidence>
<reference evidence="2" key="1">
    <citation type="submission" date="2016-01" db="EMBL/GenBank/DDBJ databases">
        <authorList>
            <person name="Peeters C."/>
        </authorList>
    </citation>
    <scope>NUCLEOTIDE SEQUENCE [LARGE SCALE GENOMIC DNA]</scope>
    <source>
        <strain evidence="2">LMG 29317</strain>
    </source>
</reference>
<evidence type="ECO:0000313" key="3">
    <source>
        <dbReference type="Proteomes" id="UP000055019"/>
    </source>
</evidence>
<sequence length="307" mass="34351">MDACDGNPILHFTVSSPSLRPQDYITVANIKHAGAMLYFRDIPRHHIDATSINGDSGHWHITAMTSISIERHFSYDMDKAEFDTFADEYQSLHAQNISVSGETPAFFAEYKLKDISDEMNRRGIAVRRLLDFGAGVGNSVPWARKYLPEANITCADVSERSLEIAAGRFPGEATFAPIRGAKLPFASASFDTAYAMCVFHHIVHEEHHQALVELHRVLEPGGTLVVFEHNPLNPLTVKAVNTCEFDANAKLITARKMKQACLDAGFEKVHVQYRIFFPHMLAVLRPLERYMTDIPLGAQYAVYATKT</sequence>
<dbReference type="Gene3D" id="3.40.50.150">
    <property type="entry name" value="Vaccinia Virus protein VP39"/>
    <property type="match status" value="1"/>
</dbReference>
<dbReference type="EMBL" id="FCOM02000015">
    <property type="protein sequence ID" value="SAL66422.1"/>
    <property type="molecule type" value="Genomic_DNA"/>
</dbReference>
<feature type="domain" description="Methyltransferase type 11" evidence="1">
    <location>
        <begin position="130"/>
        <end position="226"/>
    </location>
</feature>
<keyword evidence="2" id="KW-0489">Methyltransferase</keyword>
<accession>A0A158JBW1</accession>
<dbReference type="InterPro" id="IPR050508">
    <property type="entry name" value="Methyltransf_Superfamily"/>
</dbReference>
<dbReference type="InterPro" id="IPR029063">
    <property type="entry name" value="SAM-dependent_MTases_sf"/>
</dbReference>
<dbReference type="GO" id="GO:0008757">
    <property type="term" value="F:S-adenosylmethionine-dependent methyltransferase activity"/>
    <property type="evidence" value="ECO:0007669"/>
    <property type="project" value="InterPro"/>
</dbReference>
<dbReference type="CDD" id="cd02440">
    <property type="entry name" value="AdoMet_MTases"/>
    <property type="match status" value="1"/>
</dbReference>
<comment type="caution">
    <text evidence="2">The sequence shown here is derived from an EMBL/GenBank/DDBJ whole genome shotgun (WGS) entry which is preliminary data.</text>
</comment>
<proteinExistence type="predicted"/>